<sequence length="103" mass="11827">MEFPLSKIPEPFVQFGSHGSFVADSLVSLLSTFLLIIACFVQVFKNEITCAVKFVQIGSLQEQFSDKMHKLLKTHNLEIRYLWNLSNDRSGKVWYNTRDVTAL</sequence>
<dbReference type="EMBL" id="AWVF01000188">
    <property type="protein sequence ID" value="ERJ96083.1"/>
    <property type="molecule type" value="Genomic_DNA"/>
</dbReference>
<proteinExistence type="predicted"/>
<dbReference type="AlphaFoldDB" id="U2M9W6"/>
<reference evidence="2 3" key="1">
    <citation type="submission" date="2013-07" db="EMBL/GenBank/DDBJ databases">
        <authorList>
            <person name="Weinstock G."/>
            <person name="Sodergren E."/>
            <person name="Wylie T."/>
            <person name="Fulton L."/>
            <person name="Fulton R."/>
            <person name="Fronick C."/>
            <person name="O'Laughlin M."/>
            <person name="Godfrey J."/>
            <person name="Miner T."/>
            <person name="Herter B."/>
            <person name="Appelbaum E."/>
            <person name="Cordes M."/>
            <person name="Lek S."/>
            <person name="Wollam A."/>
            <person name="Pepin K.H."/>
            <person name="Palsikar V.B."/>
            <person name="Mitreva M."/>
            <person name="Wilson R.K."/>
        </authorList>
    </citation>
    <scope>NUCLEOTIDE SEQUENCE [LARGE SCALE GENOMIC DNA]</scope>
    <source>
        <strain evidence="2 3">ATCC 27760</strain>
    </source>
</reference>
<dbReference type="Proteomes" id="UP000016662">
    <property type="component" value="Unassembled WGS sequence"/>
</dbReference>
<organism evidence="2 3">
    <name type="scientific">Ruminococcus callidus ATCC 27760</name>
    <dbReference type="NCBI Taxonomy" id="411473"/>
    <lineage>
        <taxon>Bacteria</taxon>
        <taxon>Bacillati</taxon>
        <taxon>Bacillota</taxon>
        <taxon>Clostridia</taxon>
        <taxon>Eubacteriales</taxon>
        <taxon>Oscillospiraceae</taxon>
        <taxon>Ruminococcus</taxon>
    </lineage>
</organism>
<keyword evidence="1" id="KW-1133">Transmembrane helix</keyword>
<dbReference type="HOGENOM" id="CLU_2261774_0_0_9"/>
<keyword evidence="1" id="KW-0812">Transmembrane</keyword>
<evidence type="ECO:0000256" key="1">
    <source>
        <dbReference type="SAM" id="Phobius"/>
    </source>
</evidence>
<protein>
    <submittedName>
        <fullName evidence="2">Uncharacterized protein</fullName>
    </submittedName>
</protein>
<dbReference type="STRING" id="411473.RUMCAL_01542"/>
<feature type="transmembrane region" description="Helical" evidence="1">
    <location>
        <begin position="20"/>
        <end position="44"/>
    </location>
</feature>
<name>U2M9W6_9FIRM</name>
<keyword evidence="1" id="KW-0472">Membrane</keyword>
<accession>U2M9W6</accession>
<evidence type="ECO:0000313" key="3">
    <source>
        <dbReference type="Proteomes" id="UP000016662"/>
    </source>
</evidence>
<gene>
    <name evidence="2" type="ORF">RUMCAL_01542</name>
</gene>
<comment type="caution">
    <text evidence="2">The sequence shown here is derived from an EMBL/GenBank/DDBJ whole genome shotgun (WGS) entry which is preliminary data.</text>
</comment>
<evidence type="ECO:0000313" key="2">
    <source>
        <dbReference type="EMBL" id="ERJ96083.1"/>
    </source>
</evidence>
<keyword evidence="3" id="KW-1185">Reference proteome</keyword>